<evidence type="ECO:0000256" key="3">
    <source>
        <dbReference type="SAM" id="Phobius"/>
    </source>
</evidence>
<feature type="region of interest" description="Disordered" evidence="2">
    <location>
        <begin position="1"/>
        <end position="162"/>
    </location>
</feature>
<keyword evidence="6" id="KW-1185">Reference proteome</keyword>
<feature type="compositionally biased region" description="Basic and acidic residues" evidence="2">
    <location>
        <begin position="1"/>
        <end position="51"/>
    </location>
</feature>
<feature type="domain" description="Carboxylesterase type B" evidence="4">
    <location>
        <begin position="300"/>
        <end position="682"/>
    </location>
</feature>
<organism evidence="5 6">
    <name type="scientific">Nezara viridula</name>
    <name type="common">Southern green stink bug</name>
    <name type="synonym">Cimex viridulus</name>
    <dbReference type="NCBI Taxonomy" id="85310"/>
    <lineage>
        <taxon>Eukaryota</taxon>
        <taxon>Metazoa</taxon>
        <taxon>Ecdysozoa</taxon>
        <taxon>Arthropoda</taxon>
        <taxon>Hexapoda</taxon>
        <taxon>Insecta</taxon>
        <taxon>Pterygota</taxon>
        <taxon>Neoptera</taxon>
        <taxon>Paraneoptera</taxon>
        <taxon>Hemiptera</taxon>
        <taxon>Heteroptera</taxon>
        <taxon>Panheteroptera</taxon>
        <taxon>Pentatomomorpha</taxon>
        <taxon>Pentatomoidea</taxon>
        <taxon>Pentatomidae</taxon>
        <taxon>Pentatominae</taxon>
        <taxon>Nezara</taxon>
    </lineage>
</organism>
<dbReference type="PROSITE" id="PS00941">
    <property type="entry name" value="CARBOXYLESTERASE_B_2"/>
    <property type="match status" value="1"/>
</dbReference>
<keyword evidence="1" id="KW-0325">Glycoprotein</keyword>
<evidence type="ECO:0000259" key="4">
    <source>
        <dbReference type="Pfam" id="PF00135"/>
    </source>
</evidence>
<evidence type="ECO:0000256" key="2">
    <source>
        <dbReference type="SAM" id="MobiDB-lite"/>
    </source>
</evidence>
<reference evidence="5" key="1">
    <citation type="submission" date="2022-01" db="EMBL/GenBank/DDBJ databases">
        <authorList>
            <person name="King R."/>
        </authorList>
    </citation>
    <scope>NUCLEOTIDE SEQUENCE</scope>
</reference>
<evidence type="ECO:0000313" key="6">
    <source>
        <dbReference type="Proteomes" id="UP001152798"/>
    </source>
</evidence>
<feature type="compositionally biased region" description="Low complexity" evidence="2">
    <location>
        <begin position="110"/>
        <end position="122"/>
    </location>
</feature>
<proteinExistence type="predicted"/>
<dbReference type="OrthoDB" id="408631at2759"/>
<feature type="transmembrane region" description="Helical" evidence="3">
    <location>
        <begin position="257"/>
        <end position="280"/>
    </location>
</feature>
<gene>
    <name evidence="5" type="ORF">NEZAVI_LOCUS8854</name>
</gene>
<keyword evidence="3" id="KW-0812">Transmembrane</keyword>
<accession>A0A9P0MNR4</accession>
<dbReference type="PANTHER" id="PTHR11559">
    <property type="entry name" value="CARBOXYLESTERASE"/>
    <property type="match status" value="1"/>
</dbReference>
<dbReference type="InterPro" id="IPR002018">
    <property type="entry name" value="CarbesteraseB"/>
</dbReference>
<sequence>MSEKTVTEEKPEIIGKKSEDKREIEDEERKMIGGSEEISRTEVEKKKKALEEAAEGAARRRAPIGGIRVPGFLRVSRSRDKNKEDDEDGEEGADLLPQPAPDTKSPVEPNPSQTQQPSQNKPILSKLNLTVPFIKKKKTVEDTTNNDEEKPPIVEDQEEGPRKPKLINAIKLPLASIVPKKLKPTKQENEDGGGTQAGLASMETLDDSNGSKVDEKQLELIRLEHDLDLEKQALEDEAKPKWSKKDWKRFWKFIKEYRFAVGGITIFVVLLIILLFYVAFGPRPAPHAPVIDGKYVNAVTSCGLVEGLSENGIFVFRGIPYAKPPVGPLRFAPPHPFTLNECWNSTFKAHNATPSCWQMFSNGSIDGIEDCLTIDIFTPHVRYDSPLPVVVAVGLEELAIQPTIVRSRDVVLIVPKIRLGPLGFTSAHQLTQATYPKSSGNYGLADLIAALKWVKLNAEHFGGDVNEITLLAWRQGATLATVLTTIHKPKNYFTRLWISSGSAIFPNQTLQESEKESDEYIRALPCPTAPSANCLRTLDVEDLLDAVPDSWRPIPRGGLPDKEQKRHSWLVQDGNIIREYLYSVWERQMEDKDFQPIPIVIGTTVHSEVSREWKEARAGYTEDDVRKEIENSLIGKMNYTDKVLALYNSTVTGLAEIVSDIATVCPLYFLHQKIPGAKFYLLKQVHWRDKPENNWAKQLHNMGSYKKVEHWMGHLTAAGDDLVYGGSDMSSVFGWAPSPRVTIRRSSTVLQHMFNQFVSLGVLPRYKTTAITQDEEQMRDGLPRCQLWKNAGLLDYAWVD</sequence>
<evidence type="ECO:0000256" key="1">
    <source>
        <dbReference type="ARBA" id="ARBA00023180"/>
    </source>
</evidence>
<dbReference type="EMBL" id="OV725080">
    <property type="protein sequence ID" value="CAH1399399.1"/>
    <property type="molecule type" value="Genomic_DNA"/>
</dbReference>
<dbReference type="InterPro" id="IPR050309">
    <property type="entry name" value="Type-B_Carboxylest/Lipase"/>
</dbReference>
<dbReference type="SUPFAM" id="SSF53474">
    <property type="entry name" value="alpha/beta-Hydrolases"/>
    <property type="match status" value="1"/>
</dbReference>
<dbReference type="Proteomes" id="UP001152798">
    <property type="component" value="Chromosome 4"/>
</dbReference>
<evidence type="ECO:0000313" key="5">
    <source>
        <dbReference type="EMBL" id="CAH1399399.1"/>
    </source>
</evidence>
<dbReference type="InterPro" id="IPR019819">
    <property type="entry name" value="Carboxylesterase_B_CS"/>
</dbReference>
<feature type="region of interest" description="Disordered" evidence="2">
    <location>
        <begin position="180"/>
        <end position="210"/>
    </location>
</feature>
<dbReference type="Gene3D" id="3.40.50.1820">
    <property type="entry name" value="alpha/beta hydrolase"/>
    <property type="match status" value="1"/>
</dbReference>
<dbReference type="Pfam" id="PF00135">
    <property type="entry name" value="COesterase"/>
    <property type="match status" value="1"/>
</dbReference>
<keyword evidence="3" id="KW-0472">Membrane</keyword>
<protein>
    <recommendedName>
        <fullName evidence="4">Carboxylesterase type B domain-containing protein</fullName>
    </recommendedName>
</protein>
<dbReference type="AlphaFoldDB" id="A0A9P0MNR4"/>
<name>A0A9P0MNR4_NEZVI</name>
<dbReference type="InterPro" id="IPR029058">
    <property type="entry name" value="AB_hydrolase_fold"/>
</dbReference>
<keyword evidence="3" id="KW-1133">Transmembrane helix</keyword>